<reference evidence="2" key="1">
    <citation type="journal article" date="2011" name="Nat. Genet.">
        <title>The Arabidopsis lyrata genome sequence and the basis of rapid genome size change.</title>
        <authorList>
            <person name="Hu T.T."/>
            <person name="Pattyn P."/>
            <person name="Bakker E.G."/>
            <person name="Cao J."/>
            <person name="Cheng J.-F."/>
            <person name="Clark R.M."/>
            <person name="Fahlgren N."/>
            <person name="Fawcett J.A."/>
            <person name="Grimwood J."/>
            <person name="Gundlach H."/>
            <person name="Haberer G."/>
            <person name="Hollister J.D."/>
            <person name="Ossowski S."/>
            <person name="Ottilar R.P."/>
            <person name="Salamov A.A."/>
            <person name="Schneeberger K."/>
            <person name="Spannagl M."/>
            <person name="Wang X."/>
            <person name="Yang L."/>
            <person name="Nasrallah M.E."/>
            <person name="Bergelson J."/>
            <person name="Carrington J.C."/>
            <person name="Gaut B.S."/>
            <person name="Schmutz J."/>
            <person name="Mayer K.F.X."/>
            <person name="Van de Peer Y."/>
            <person name="Grigoriev I.V."/>
            <person name="Nordborg M."/>
            <person name="Weigel D."/>
            <person name="Guo Y.-L."/>
        </authorList>
    </citation>
    <scope>NUCLEOTIDE SEQUENCE [LARGE SCALE GENOMIC DNA]</scope>
    <source>
        <strain evidence="2">cv. MN47</strain>
    </source>
</reference>
<protein>
    <submittedName>
        <fullName evidence="1">Predicted protein</fullName>
    </submittedName>
</protein>
<dbReference type="EMBL" id="GL348716">
    <property type="protein sequence ID" value="EFH57860.1"/>
    <property type="molecule type" value="Genomic_DNA"/>
</dbReference>
<evidence type="ECO:0000313" key="2">
    <source>
        <dbReference type="Proteomes" id="UP000008694"/>
    </source>
</evidence>
<dbReference type="Gramene" id="Al_scaffold_0004_2419">
    <property type="protein sequence ID" value="Al_scaffold_0004_2419"/>
    <property type="gene ID" value="Al_scaffold_0004_2419"/>
</dbReference>
<keyword evidence="2" id="KW-1185">Reference proteome</keyword>
<dbReference type="Proteomes" id="UP000008694">
    <property type="component" value="Unassembled WGS sequence"/>
</dbReference>
<sequence>IVLTFFKKSNHDDVVTKKKRPKLKFKSDGGCTDDVDGLRIPPRFTVLKTVSLLLNKTMVT</sequence>
<gene>
    <name evidence="1" type="ORF">ARALYDRAFT_669700</name>
</gene>
<dbReference type="HOGENOM" id="CLU_2948704_0_0_1"/>
<feature type="non-terminal residue" evidence="1">
    <location>
        <position position="1"/>
    </location>
</feature>
<dbReference type="AlphaFoldDB" id="D7LBN7"/>
<name>D7LBN7_ARALL</name>
<organism evidence="2">
    <name type="scientific">Arabidopsis lyrata subsp. lyrata</name>
    <name type="common">Lyre-leaved rock-cress</name>
    <dbReference type="NCBI Taxonomy" id="81972"/>
    <lineage>
        <taxon>Eukaryota</taxon>
        <taxon>Viridiplantae</taxon>
        <taxon>Streptophyta</taxon>
        <taxon>Embryophyta</taxon>
        <taxon>Tracheophyta</taxon>
        <taxon>Spermatophyta</taxon>
        <taxon>Magnoliopsida</taxon>
        <taxon>eudicotyledons</taxon>
        <taxon>Gunneridae</taxon>
        <taxon>Pentapetalae</taxon>
        <taxon>rosids</taxon>
        <taxon>malvids</taxon>
        <taxon>Brassicales</taxon>
        <taxon>Brassicaceae</taxon>
        <taxon>Camelineae</taxon>
        <taxon>Arabidopsis</taxon>
    </lineage>
</organism>
<accession>D7LBN7</accession>
<evidence type="ECO:0000313" key="1">
    <source>
        <dbReference type="EMBL" id="EFH57860.1"/>
    </source>
</evidence>
<proteinExistence type="predicted"/>